<reference evidence="2" key="1">
    <citation type="submission" date="2016-11" db="UniProtKB">
        <authorList>
            <consortium name="WormBaseParasite"/>
        </authorList>
    </citation>
    <scope>IDENTIFICATION</scope>
</reference>
<sequence length="301" mass="34836">MPPFPLLEVPHLPLSHILKDMSIQELLNLSFKQNDIQDFLKMIPIRSGGYSIYLYNDGIRIKMGKQNFSFECSDQDKSIILDGLNKNLDYFKETFPGEINKLDVNPSIYYDQLDRIPKECHILSIGSETDQELADFETILQQINFKSGLILKGPKSMKTENSKLFHVDYLKIGNSEWMTSSILESLQNEIIHLQFTKFTDSEINSFLLNLKNGNGNNRLKLMTIERENAWNMDEIVKELDTFITEKQSFPMDLTVLHADFLPFSTCRGIEIYNSFDFITENGTRVSVDNPLLLIRIFIWSP</sequence>
<keyword evidence="1" id="KW-1185">Reference proteome</keyword>
<evidence type="ECO:0000313" key="2">
    <source>
        <dbReference type="WBParaSite" id="Csp11.Scaffold617.g6050.t1"/>
    </source>
</evidence>
<name>A0A1I7THR7_9PELO</name>
<protein>
    <submittedName>
        <fullName evidence="2">F-box domain-containing protein</fullName>
    </submittedName>
</protein>
<dbReference type="AlphaFoldDB" id="A0A1I7THR7"/>
<evidence type="ECO:0000313" key="1">
    <source>
        <dbReference type="Proteomes" id="UP000095282"/>
    </source>
</evidence>
<dbReference type="WBParaSite" id="Csp11.Scaffold617.g6050.t1">
    <property type="protein sequence ID" value="Csp11.Scaffold617.g6050.t1"/>
    <property type="gene ID" value="Csp11.Scaffold617.g6050"/>
</dbReference>
<dbReference type="PANTHER" id="PTHR21503">
    <property type="entry name" value="F-BOX-CONTAINING HYPOTHETICAL PROTEIN C.ELEGANS"/>
    <property type="match status" value="1"/>
</dbReference>
<dbReference type="Proteomes" id="UP000095282">
    <property type="component" value="Unplaced"/>
</dbReference>
<organism evidence="1 2">
    <name type="scientific">Caenorhabditis tropicalis</name>
    <dbReference type="NCBI Taxonomy" id="1561998"/>
    <lineage>
        <taxon>Eukaryota</taxon>
        <taxon>Metazoa</taxon>
        <taxon>Ecdysozoa</taxon>
        <taxon>Nematoda</taxon>
        <taxon>Chromadorea</taxon>
        <taxon>Rhabditida</taxon>
        <taxon>Rhabditina</taxon>
        <taxon>Rhabditomorpha</taxon>
        <taxon>Rhabditoidea</taxon>
        <taxon>Rhabditidae</taxon>
        <taxon>Peloderinae</taxon>
        <taxon>Caenorhabditis</taxon>
    </lineage>
</organism>
<dbReference type="eggNOG" id="ENOG502TIZU">
    <property type="taxonomic scope" value="Eukaryota"/>
</dbReference>
<dbReference type="PANTHER" id="PTHR21503:SF54">
    <property type="entry name" value="F-BOX DOMAIN-CONTAINING PROTEIN"/>
    <property type="match status" value="1"/>
</dbReference>
<dbReference type="STRING" id="1561998.A0A1I7THR7"/>
<accession>A0A1I7THR7</accession>
<proteinExistence type="predicted"/>